<dbReference type="EMBL" id="EU965202">
    <property type="protein sequence ID" value="ACG37320.1"/>
    <property type="molecule type" value="mRNA"/>
</dbReference>
<proteinExistence type="evidence at transcript level"/>
<evidence type="ECO:0000313" key="4">
    <source>
        <dbReference type="Proteomes" id="UP000007305"/>
    </source>
</evidence>
<dbReference type="HOGENOM" id="CLU_1646180_0_0_1"/>
<reference evidence="3" key="4">
    <citation type="submission" date="2021-05" db="UniProtKB">
        <authorList>
            <consortium name="EnsemblPlants"/>
        </authorList>
    </citation>
    <scope>IDENTIFICATION</scope>
    <source>
        <strain evidence="3">cv. B73</strain>
    </source>
</reference>
<evidence type="ECO:0000313" key="3">
    <source>
        <dbReference type="EnsemblPlants" id="Zm00001eb303480_P001"/>
    </source>
</evidence>
<dbReference type="Proteomes" id="UP000007305">
    <property type="component" value="Chromosome 7"/>
</dbReference>
<reference evidence="2" key="1">
    <citation type="journal article" date="2009" name="Plant Mol. Biol.">
        <title>Insights into corn genes derived from large-scale cDNA sequencing.</title>
        <authorList>
            <person name="Alexandrov N.N."/>
            <person name="Brover V.V."/>
            <person name="Freidin S."/>
            <person name="Troukhan M.E."/>
            <person name="Tatarinova T.V."/>
            <person name="Zhang H."/>
            <person name="Swaller T.J."/>
            <person name="Lu Y.P."/>
            <person name="Bouck J."/>
            <person name="Flavell R.B."/>
            <person name="Feldmann K.A."/>
        </authorList>
    </citation>
    <scope>NUCLEOTIDE SEQUENCE</scope>
</reference>
<feature type="region of interest" description="Disordered" evidence="1">
    <location>
        <begin position="145"/>
        <end position="167"/>
    </location>
</feature>
<dbReference type="EnsemblPlants" id="Zm00001eb303480_T001">
    <property type="protein sequence ID" value="Zm00001eb303480_P001"/>
    <property type="gene ID" value="Zm00001eb303480"/>
</dbReference>
<dbReference type="ExpressionAtlas" id="B6TJN7">
    <property type="expression patterns" value="baseline and differential"/>
</dbReference>
<organism evidence="2">
    <name type="scientific">Zea mays</name>
    <name type="common">Maize</name>
    <dbReference type="NCBI Taxonomy" id="4577"/>
    <lineage>
        <taxon>Eukaryota</taxon>
        <taxon>Viridiplantae</taxon>
        <taxon>Streptophyta</taxon>
        <taxon>Embryophyta</taxon>
        <taxon>Tracheophyta</taxon>
        <taxon>Spermatophyta</taxon>
        <taxon>Magnoliopsida</taxon>
        <taxon>Liliopsida</taxon>
        <taxon>Poales</taxon>
        <taxon>Poaceae</taxon>
        <taxon>PACMAD clade</taxon>
        <taxon>Panicoideae</taxon>
        <taxon>Andropogonodae</taxon>
        <taxon>Andropogoneae</taxon>
        <taxon>Tripsacinae</taxon>
        <taxon>Zea</taxon>
    </lineage>
</organism>
<keyword evidence="4" id="KW-1185">Reference proteome</keyword>
<dbReference type="Gramene" id="Zm00001eb303480_T001">
    <property type="protein sequence ID" value="Zm00001eb303480_P001"/>
    <property type="gene ID" value="Zm00001eb303480"/>
</dbReference>
<sequence>MASKPLCPLSHGVRPLLPSLYQRPAMVVADLPAPCCCSPCLDEKQPSALPVHGVEQQLPFPGDILLAVVHGAPANLPVHGHKSLRPSCAAPLLHPSPSAPSLPWPSSSSARLPLLLFPLRSSKKPLLAVLASNFAAQRCRSKTAAPNPLHRVLARSAQPQHRRRSPR</sequence>
<accession>B6TJN7</accession>
<evidence type="ECO:0000256" key="1">
    <source>
        <dbReference type="SAM" id="MobiDB-lite"/>
    </source>
</evidence>
<reference evidence="4" key="2">
    <citation type="submission" date="2015-12" db="EMBL/GenBank/DDBJ databases">
        <title>Update maize B73 reference genome by single molecule sequencing technologies.</title>
        <authorList>
            <consortium name="Maize Genome Sequencing Project"/>
            <person name="Ware D."/>
        </authorList>
    </citation>
    <scope>NUCLEOTIDE SEQUENCE [LARGE SCALE GENOMIC DNA]</scope>
    <source>
        <strain evidence="4">cv. B73</strain>
    </source>
</reference>
<protein>
    <submittedName>
        <fullName evidence="2 3">Uncharacterized protein</fullName>
    </submittedName>
</protein>
<dbReference type="AlphaFoldDB" id="B6TJN7"/>
<evidence type="ECO:0000313" key="2">
    <source>
        <dbReference type="EMBL" id="ACG37320.1"/>
    </source>
</evidence>
<name>B6TJN7_MAIZE</name>
<reference evidence="3" key="3">
    <citation type="submission" date="2019-07" db="EMBL/GenBank/DDBJ databases">
        <authorList>
            <person name="Seetharam A."/>
            <person name="Woodhouse M."/>
            <person name="Cannon E."/>
        </authorList>
    </citation>
    <scope>NUCLEOTIDE SEQUENCE [LARGE SCALE GENOMIC DNA]</scope>
    <source>
        <strain evidence="3">cv. B73</strain>
    </source>
</reference>
<gene>
    <name evidence="3" type="primary">LOC109940913</name>
</gene>